<dbReference type="InterPro" id="IPR001830">
    <property type="entry name" value="Glyco_trans_20"/>
</dbReference>
<sequence>MISAKVVQPWSASTNSTGGLYYYLDSIVNLSEDPEVHFKYIKAATRTGQIREVERICGESNHSEPYYFAPNIHCNGGLKNAVDSVKDCMTSKLWVGTLGSSTDAYSTELKASVNQRMKEMHLSLPVWIPDAELDSCYDEFCHQVLWPCRHYAVLDAPKTKLFFESAAFKQHVAVNKRFADAIESMWTEGDVVWINDYHLMLLLLLRQSTRVPALACTPIGFFMHVAFPSSEIFRWVVFPLRCNLNWHRCLSVRKHLLHGTLGADLVGFQTASYARHFRSNTASQAAPAKATAAPEKVKNFLKEAKLPDQLPLIIVCDHFDFVHDLVLYLYQNGLMKFIEVYVQRVNSVRTPQVVGGLLNVDCDETTIKGLLASITGDFLIDELVNEVEQRNCLKLILPWLAVRVQSGSQDSAVFNAMAKIFIDSDNNPESFLKENNMSYALYEPLVVGKFCEARDPYLAYIVYAKGFCDDELIGITNNNSMFKQQAQYLVKRRQPELWAQVLVHDSVHCRALIDQIVTTALPECTDPDDVSVTVKALTSHAELNPLHPFQFLPMDLADSSSGPTPFRCTCTREFVQESAYTKHQHSCVKGKKHLFSALSKAKNLLGSVKRSRVDNDSTRDHSSTQFDRPRVPWPSYDKVNEMSNVSNVRSTPPETHPTQEVSYDASLHNAPTPASDVILSRASMEIDEEGLSLAQRRKQRIGIPMPLRYRQYDDVLPQPPPSVPFSQTVQEPELNSFANSIDVSPGAPSSLPAPPFCTAKNVFGLVRQFFSSTPPSHDPEEVVTLQDISSIPANTPAELDTAAEPHDVSYHPYPNRSSFELGHWYWNGGVQKSQQSFKELINIVGSTDFDSNDVRSTHWDQINAQLGTSVHEERDEWEDEDAGWRKTEVIIEVPFSRTTAQPDARPYIAADLYHRPLISVIREKLSNAQDNEYFHYEPYHLRWNAPIFNTR</sequence>
<dbReference type="InterPro" id="IPR000547">
    <property type="entry name" value="Clathrin_H-chain/VPS_repeat"/>
</dbReference>
<dbReference type="PANTHER" id="PTHR10292:SF1">
    <property type="entry name" value="CLATHRIN HEAVY CHAIN"/>
    <property type="match status" value="1"/>
</dbReference>
<dbReference type="GO" id="GO:0006886">
    <property type="term" value="P:intracellular protein transport"/>
    <property type="evidence" value="ECO:0007669"/>
    <property type="project" value="UniProtKB-UniRule"/>
</dbReference>
<dbReference type="GO" id="GO:0032051">
    <property type="term" value="F:clathrin light chain binding"/>
    <property type="evidence" value="ECO:0007669"/>
    <property type="project" value="TreeGrafter"/>
</dbReference>
<dbReference type="Proteomes" id="UP000714275">
    <property type="component" value="Unassembled WGS sequence"/>
</dbReference>
<evidence type="ECO:0000313" key="4">
    <source>
        <dbReference type="Proteomes" id="UP000714275"/>
    </source>
</evidence>
<dbReference type="EMBL" id="JABBWD010000006">
    <property type="protein sequence ID" value="KAG1781191.1"/>
    <property type="molecule type" value="Genomic_DNA"/>
</dbReference>
<dbReference type="Gene3D" id="3.40.50.2000">
    <property type="entry name" value="Glycogen Phosphorylase B"/>
    <property type="match status" value="1"/>
</dbReference>
<feature type="region of interest" description="Disordered" evidence="2">
    <location>
        <begin position="609"/>
        <end position="638"/>
    </location>
</feature>
<evidence type="ECO:0000256" key="2">
    <source>
        <dbReference type="SAM" id="MobiDB-lite"/>
    </source>
</evidence>
<dbReference type="InterPro" id="IPR016024">
    <property type="entry name" value="ARM-type_fold"/>
</dbReference>
<reference evidence="3" key="1">
    <citation type="journal article" date="2020" name="New Phytol.">
        <title>Comparative genomics reveals dynamic genome evolution in host specialist ectomycorrhizal fungi.</title>
        <authorList>
            <person name="Lofgren L.A."/>
            <person name="Nguyen N.H."/>
            <person name="Vilgalys R."/>
            <person name="Ruytinx J."/>
            <person name="Liao H.L."/>
            <person name="Branco S."/>
            <person name="Kuo A."/>
            <person name="LaButti K."/>
            <person name="Lipzen A."/>
            <person name="Andreopoulos W."/>
            <person name="Pangilinan J."/>
            <person name="Riley R."/>
            <person name="Hundley H."/>
            <person name="Na H."/>
            <person name="Barry K."/>
            <person name="Grigoriev I.V."/>
            <person name="Stajich J.E."/>
            <person name="Kennedy P.G."/>
        </authorList>
    </citation>
    <scope>NUCLEOTIDE SEQUENCE</scope>
    <source>
        <strain evidence="3">DOB743</strain>
    </source>
</reference>
<evidence type="ECO:0000313" key="3">
    <source>
        <dbReference type="EMBL" id="KAG1781191.1"/>
    </source>
</evidence>
<dbReference type="InterPro" id="IPR055358">
    <property type="entry name" value="CHCR"/>
</dbReference>
<dbReference type="SUPFAM" id="SSF53756">
    <property type="entry name" value="UDP-Glycosyltransferase/glycogen phosphorylase"/>
    <property type="match status" value="1"/>
</dbReference>
<dbReference type="PROSITE" id="PS50236">
    <property type="entry name" value="CHCR"/>
    <property type="match status" value="1"/>
</dbReference>
<feature type="repeat" description="CHCR" evidence="1">
    <location>
        <begin position="371"/>
        <end position="514"/>
    </location>
</feature>
<dbReference type="GO" id="GO:0005992">
    <property type="term" value="P:trehalose biosynthetic process"/>
    <property type="evidence" value="ECO:0007669"/>
    <property type="project" value="InterPro"/>
</dbReference>
<dbReference type="Pfam" id="PF00637">
    <property type="entry name" value="Clathrin"/>
    <property type="match status" value="1"/>
</dbReference>
<dbReference type="GO" id="GO:0071439">
    <property type="term" value="C:clathrin complex"/>
    <property type="evidence" value="ECO:0007669"/>
    <property type="project" value="TreeGrafter"/>
</dbReference>
<dbReference type="GO" id="GO:0003824">
    <property type="term" value="F:catalytic activity"/>
    <property type="evidence" value="ECO:0007669"/>
    <property type="project" value="InterPro"/>
</dbReference>
<keyword evidence="4" id="KW-1185">Reference proteome</keyword>
<dbReference type="Pfam" id="PF00982">
    <property type="entry name" value="Glyco_transf_20"/>
    <property type="match status" value="1"/>
</dbReference>
<dbReference type="PANTHER" id="PTHR10292">
    <property type="entry name" value="CLATHRIN HEAVY CHAIN RELATED"/>
    <property type="match status" value="1"/>
</dbReference>
<name>A0A9P7A2T0_9AGAM</name>
<dbReference type="OrthoDB" id="2691920at2759"/>
<organism evidence="3 4">
    <name type="scientific">Suillus placidus</name>
    <dbReference type="NCBI Taxonomy" id="48579"/>
    <lineage>
        <taxon>Eukaryota</taxon>
        <taxon>Fungi</taxon>
        <taxon>Dikarya</taxon>
        <taxon>Basidiomycota</taxon>
        <taxon>Agaricomycotina</taxon>
        <taxon>Agaricomycetes</taxon>
        <taxon>Agaricomycetidae</taxon>
        <taxon>Boletales</taxon>
        <taxon>Suillineae</taxon>
        <taxon>Suillaceae</taxon>
        <taxon>Suillus</taxon>
    </lineage>
</organism>
<dbReference type="GO" id="GO:0006898">
    <property type="term" value="P:receptor-mediated endocytosis"/>
    <property type="evidence" value="ECO:0007669"/>
    <property type="project" value="TreeGrafter"/>
</dbReference>
<evidence type="ECO:0000256" key="1">
    <source>
        <dbReference type="PROSITE-ProRule" id="PRU01006"/>
    </source>
</evidence>
<comment type="caution">
    <text evidence="3">The sequence shown here is derived from an EMBL/GenBank/DDBJ whole genome shotgun (WGS) entry which is preliminary data.</text>
</comment>
<feature type="compositionally biased region" description="Basic and acidic residues" evidence="2">
    <location>
        <begin position="611"/>
        <end position="630"/>
    </location>
</feature>
<dbReference type="GO" id="GO:0005829">
    <property type="term" value="C:cytosol"/>
    <property type="evidence" value="ECO:0007669"/>
    <property type="project" value="GOC"/>
</dbReference>
<proteinExistence type="predicted"/>
<dbReference type="SMART" id="SM00299">
    <property type="entry name" value="CLH"/>
    <property type="match status" value="2"/>
</dbReference>
<dbReference type="GO" id="GO:0006895">
    <property type="term" value="P:Golgi to endosome transport"/>
    <property type="evidence" value="ECO:0007669"/>
    <property type="project" value="TreeGrafter"/>
</dbReference>
<accession>A0A9P7A2T0</accession>
<gene>
    <name evidence="3" type="ORF">EV702DRAFT_1247707</name>
</gene>
<dbReference type="GO" id="GO:0030479">
    <property type="term" value="C:actin cortical patch"/>
    <property type="evidence" value="ECO:0007669"/>
    <property type="project" value="TreeGrafter"/>
</dbReference>
<dbReference type="SUPFAM" id="SSF48371">
    <property type="entry name" value="ARM repeat"/>
    <property type="match status" value="3"/>
</dbReference>
<dbReference type="AlphaFoldDB" id="A0A9P7A2T0"/>
<protein>
    <submittedName>
        <fullName evidence="3">Glycosyltransferase family 20-domain-containing protein</fullName>
    </submittedName>
</protein>